<evidence type="ECO:0000313" key="2">
    <source>
        <dbReference type="EMBL" id="PRT55037.1"/>
    </source>
</evidence>
<keyword evidence="3" id="KW-1185">Reference proteome</keyword>
<feature type="compositionally biased region" description="Basic and acidic residues" evidence="1">
    <location>
        <begin position="160"/>
        <end position="178"/>
    </location>
</feature>
<feature type="region of interest" description="Disordered" evidence="1">
    <location>
        <begin position="75"/>
        <end position="261"/>
    </location>
</feature>
<reference evidence="2 3" key="1">
    <citation type="submission" date="2017-04" db="EMBL/GenBank/DDBJ databases">
        <title>Genome sequencing of [Candida] sorbophila.</title>
        <authorList>
            <person name="Ahn J.O."/>
        </authorList>
    </citation>
    <scope>NUCLEOTIDE SEQUENCE [LARGE SCALE GENOMIC DNA]</scope>
    <source>
        <strain evidence="2 3">DS02</strain>
    </source>
</reference>
<dbReference type="EMBL" id="NDIQ01000021">
    <property type="protein sequence ID" value="PRT55037.1"/>
    <property type="molecule type" value="Genomic_DNA"/>
</dbReference>
<evidence type="ECO:0000256" key="1">
    <source>
        <dbReference type="SAM" id="MobiDB-lite"/>
    </source>
</evidence>
<comment type="caution">
    <text evidence="2">The sequence shown here is derived from an EMBL/GenBank/DDBJ whole genome shotgun (WGS) entry which is preliminary data.</text>
</comment>
<dbReference type="AlphaFoldDB" id="A0A2T0FJB3"/>
<dbReference type="RefSeq" id="XP_024664982.1">
    <property type="nucleotide sequence ID" value="XM_024809214.1"/>
</dbReference>
<proteinExistence type="predicted"/>
<sequence length="407" mass="45350">MNSKDSLIVQLSPEVRAQLNDSPRSVLDAVLKREALLQDQIQHFISLRVQELRNFSQHLLEEHVNELRRAQQDRKDALAARSRPPLKSIVKRRASSSSKRVSFSTVPPKVEYYPSGDEQSEQDSQALESSDEDVLSPPQLTSTQPARSGLASAVVVYEPSPDKPKMRAGQDFEVHVRQISDQTLPSKPKRSGGYDFSKISSSQTESDTERDPPQVWSDDAEDETSVHNEDTHDCTIDKPALPVFPHRHSHHHKPWRAQRQRPSALLSFDDAIDDHSFSELDSESDETSGDITPHRPTSPSPPPQDSASNPPASLTVGSAPIDIHTPLTKALDGDGGPNNFKVPYQHVLPPAAEELEVSTPPKDPLSDPYLPPMELDPANLSFSQRMEWEDRFKTSIRPLNNSFTGKI</sequence>
<protein>
    <submittedName>
        <fullName evidence="2">Uncharacterized protein</fullName>
    </submittedName>
</protein>
<feature type="compositionally biased region" description="Basic and acidic residues" evidence="1">
    <location>
        <begin position="224"/>
        <end position="236"/>
    </location>
</feature>
<dbReference type="GeneID" id="36516405"/>
<accession>A0A2T0FJB3</accession>
<feature type="compositionally biased region" description="Basic residues" evidence="1">
    <location>
        <begin position="245"/>
        <end position="259"/>
    </location>
</feature>
<organism evidence="2 3">
    <name type="scientific">Wickerhamiella sorbophila</name>
    <dbReference type="NCBI Taxonomy" id="45607"/>
    <lineage>
        <taxon>Eukaryota</taxon>
        <taxon>Fungi</taxon>
        <taxon>Dikarya</taxon>
        <taxon>Ascomycota</taxon>
        <taxon>Saccharomycotina</taxon>
        <taxon>Dipodascomycetes</taxon>
        <taxon>Dipodascales</taxon>
        <taxon>Trichomonascaceae</taxon>
        <taxon>Wickerhamiella</taxon>
    </lineage>
</organism>
<feature type="region of interest" description="Disordered" evidence="1">
    <location>
        <begin position="278"/>
        <end position="377"/>
    </location>
</feature>
<gene>
    <name evidence="2" type="ORF">B9G98_02657</name>
</gene>
<name>A0A2T0FJB3_9ASCO</name>
<feature type="compositionally biased region" description="Low complexity" evidence="1">
    <location>
        <begin position="95"/>
        <end position="106"/>
    </location>
</feature>
<dbReference type="Proteomes" id="UP000238350">
    <property type="component" value="Unassembled WGS sequence"/>
</dbReference>
<evidence type="ECO:0000313" key="3">
    <source>
        <dbReference type="Proteomes" id="UP000238350"/>
    </source>
</evidence>